<accession>A0ABU7KLE1</accession>
<feature type="region of interest" description="Disordered" evidence="1">
    <location>
        <begin position="135"/>
        <end position="177"/>
    </location>
</feature>
<sequence>MRMIERPIPREYLFFTPAALGQQAHEGVCGLLGLKATDTGYGVLLLESAASGQHAGFLTADVAWIQNIAEVQRRAQAGQITAEAARLDLSPQVLSTKVAAIFQGWPDESSGEDAARPANRAGAFSCSLPAASPRYQRLPLRSDAPGHRRRTPIAGSSRTPAVPRLAGVRVSPRVAPR</sequence>
<evidence type="ECO:0000313" key="2">
    <source>
        <dbReference type="EMBL" id="MEE2050101.1"/>
    </source>
</evidence>
<name>A0ABU7KLE1_9ACTN</name>
<evidence type="ECO:0000313" key="3">
    <source>
        <dbReference type="Proteomes" id="UP001348641"/>
    </source>
</evidence>
<comment type="caution">
    <text evidence="2">The sequence shown here is derived from an EMBL/GenBank/DDBJ whole genome shotgun (WGS) entry which is preliminary data.</text>
</comment>
<dbReference type="RefSeq" id="WP_330157346.1">
    <property type="nucleotide sequence ID" value="NZ_BAAAJA010000028.1"/>
</dbReference>
<dbReference type="Proteomes" id="UP001348641">
    <property type="component" value="Unassembled WGS sequence"/>
</dbReference>
<organism evidence="2 3">
    <name type="scientific">Nocardiopsis tropica</name>
    <dbReference type="NCBI Taxonomy" id="109330"/>
    <lineage>
        <taxon>Bacteria</taxon>
        <taxon>Bacillati</taxon>
        <taxon>Actinomycetota</taxon>
        <taxon>Actinomycetes</taxon>
        <taxon>Streptosporangiales</taxon>
        <taxon>Nocardiopsidaceae</taxon>
        <taxon>Nocardiopsis</taxon>
    </lineage>
</organism>
<dbReference type="EMBL" id="JAUUCC010000011">
    <property type="protein sequence ID" value="MEE2050101.1"/>
    <property type="molecule type" value="Genomic_DNA"/>
</dbReference>
<protein>
    <submittedName>
        <fullName evidence="2">Uncharacterized protein</fullName>
    </submittedName>
</protein>
<gene>
    <name evidence="2" type="ORF">Q8A49_06270</name>
</gene>
<proteinExistence type="predicted"/>
<evidence type="ECO:0000256" key="1">
    <source>
        <dbReference type="SAM" id="MobiDB-lite"/>
    </source>
</evidence>
<reference evidence="2 3" key="1">
    <citation type="submission" date="2023-07" db="EMBL/GenBank/DDBJ databases">
        <authorList>
            <person name="Girao M."/>
            <person name="Carvalho M.F."/>
        </authorList>
    </citation>
    <scope>NUCLEOTIDE SEQUENCE [LARGE SCALE GENOMIC DNA]</scope>
    <source>
        <strain evidence="2 3">66/93</strain>
    </source>
</reference>